<keyword evidence="3" id="KW-1185">Reference proteome</keyword>
<evidence type="ECO:0000313" key="2">
    <source>
        <dbReference type="EMBL" id="TDZ54369.1"/>
    </source>
</evidence>
<reference evidence="2 3" key="1">
    <citation type="submission" date="2018-12" db="EMBL/GenBank/DDBJ databases">
        <title>Genome sequence and assembly of Colletotrichum trifolii.</title>
        <authorList>
            <person name="Gan P."/>
            <person name="Shirasu K."/>
        </authorList>
    </citation>
    <scope>NUCLEOTIDE SEQUENCE [LARGE SCALE GENOMIC DNA]</scope>
    <source>
        <strain evidence="2 3">543-2</strain>
    </source>
</reference>
<sequence length="81" mass="9372">MQIETDHEAWMGGQGNDCDTSSDIVGERLYDDGAIPRWRPCPRRRRFPPGDVLWQMGSSRPRMCLAFDPPDPVFRCSRDFI</sequence>
<feature type="region of interest" description="Disordered" evidence="1">
    <location>
        <begin position="1"/>
        <end position="22"/>
    </location>
</feature>
<name>A0A4R8RCL9_COLTR</name>
<gene>
    <name evidence="2" type="ORF">CTRI78_v006368</name>
</gene>
<protein>
    <submittedName>
        <fullName evidence="2">Uncharacterized protein</fullName>
    </submittedName>
</protein>
<evidence type="ECO:0000313" key="3">
    <source>
        <dbReference type="Proteomes" id="UP000295703"/>
    </source>
</evidence>
<comment type="caution">
    <text evidence="2">The sequence shown here is derived from an EMBL/GenBank/DDBJ whole genome shotgun (WGS) entry which is preliminary data.</text>
</comment>
<dbReference type="AlphaFoldDB" id="A0A4R8RCL9"/>
<evidence type="ECO:0000256" key="1">
    <source>
        <dbReference type="SAM" id="MobiDB-lite"/>
    </source>
</evidence>
<dbReference type="Proteomes" id="UP000295703">
    <property type="component" value="Unassembled WGS sequence"/>
</dbReference>
<dbReference type="EMBL" id="RYZW01000060">
    <property type="protein sequence ID" value="TDZ54369.1"/>
    <property type="molecule type" value="Genomic_DNA"/>
</dbReference>
<proteinExistence type="predicted"/>
<accession>A0A4R8RCL9</accession>
<organism evidence="2 3">
    <name type="scientific">Colletotrichum trifolii</name>
    <dbReference type="NCBI Taxonomy" id="5466"/>
    <lineage>
        <taxon>Eukaryota</taxon>
        <taxon>Fungi</taxon>
        <taxon>Dikarya</taxon>
        <taxon>Ascomycota</taxon>
        <taxon>Pezizomycotina</taxon>
        <taxon>Sordariomycetes</taxon>
        <taxon>Hypocreomycetidae</taxon>
        <taxon>Glomerellales</taxon>
        <taxon>Glomerellaceae</taxon>
        <taxon>Colletotrichum</taxon>
        <taxon>Colletotrichum orbiculare species complex</taxon>
    </lineage>
</organism>